<dbReference type="SUPFAM" id="SSF69349">
    <property type="entry name" value="Phage fibre proteins"/>
    <property type="match status" value="1"/>
</dbReference>
<dbReference type="EMBL" id="CP012159">
    <property type="protein sequence ID" value="AKT38206.1"/>
    <property type="molecule type" value="Genomic_DNA"/>
</dbReference>
<sequence>MSADGNTASTSDENLHLALASGDRLHVRQFSVQERLSSLYALQLVAVSENHDLGFDDIVGHPATFALHGGAHHRTWTGLCQHLQQIRVEEATATTAGLATYELSLVPTLWLLTQRRNHRMFQQLSEIDIARKLLGEWDIPFEEKLTETYKARKYRVQYGETDYAFLCRLLEDAGITFYFGNEHGETKLVLTDAPQTHPVREPPIAFRDDPLTAPDLEHVTAVRIGQRVRPGKYTLRDHDARLPPSYPLMTSARSTDEGIEARLERFHYTPGAFLLRADRGDDTPIADDRGRTRTDEKEGEALAHKRLAAKRVTAKRCTFATNAHDLAPGTVVTLLDHPKTELGPDKRLLVRASSRRGSSSGAWTHECEVVSADVPYRPPLVTPKPKVTGVESATVVGPPGEALHCDEFGRVRVHFHWDRESRMDDKSSCWIHVSQPWAGAGYGAMNLPRVGHEVLVDFLGGDPDRPVIVGRVYTNLQKVPYKLPENRTQSGWKSESYPGGGGSNEIRFEDARGREEVYIQAEKDLKLLVKDSEETTIGGNRSGTVSGNDALTVLGNRTKLVRLNEQEKIAQSQTTSVGINRATQIGMIDSTTVGELFAVSVSPPSEGWSESVTRWIMFKDKVHLETQAGAKILLDGTKISLEADEIALRGNKISIAAAGGDVDIQGGPLVKINAAGMPAGRLGDPAGGMILNGASTVLIGGPSLPLPIKVLPGGALAVGKGLVIQGDAAFQARALAGLHEIALTPTGRGLLDAIDGSGKAVTLKPTRLGNETSYTNAPDRFQNADGTPGAGTDVIVRYNPDKTTLGPEPWQNRPPALGLAHELVHAEQAAHGTMVQGSANNDSKPDPTSPDISAQEKIRELDAAGIPPHDTRPFNENRMRSEWSPPQPTRPWY</sequence>
<proteinExistence type="inferred from homology"/>
<feature type="region of interest" description="Disordered" evidence="4">
    <location>
        <begin position="833"/>
        <end position="893"/>
    </location>
</feature>
<feature type="region of interest" description="Disordered" evidence="4">
    <location>
        <begin position="279"/>
        <end position="298"/>
    </location>
</feature>
<dbReference type="Pfam" id="PF14891">
    <property type="entry name" value="Peptidase_M91"/>
    <property type="match status" value="1"/>
</dbReference>
<dbReference type="Pfam" id="PF04717">
    <property type="entry name" value="Phage_base_V"/>
    <property type="match status" value="1"/>
</dbReference>
<protein>
    <submittedName>
        <fullName evidence="7">Uncharacterized protein</fullName>
    </submittedName>
</protein>
<organism evidence="7 8">
    <name type="scientific">Chondromyces crocatus</name>
    <dbReference type="NCBI Taxonomy" id="52"/>
    <lineage>
        <taxon>Bacteria</taxon>
        <taxon>Pseudomonadati</taxon>
        <taxon>Myxococcota</taxon>
        <taxon>Polyangia</taxon>
        <taxon>Polyangiales</taxon>
        <taxon>Polyangiaceae</taxon>
        <taxon>Chondromyces</taxon>
    </lineage>
</organism>
<comment type="similarity">
    <text evidence="2">Belongs to the VgrG protein family.</text>
</comment>
<accession>A0A0K1EBE8</accession>
<evidence type="ECO:0000256" key="2">
    <source>
        <dbReference type="ARBA" id="ARBA00005558"/>
    </source>
</evidence>
<dbReference type="InterPro" id="IPR006531">
    <property type="entry name" value="Gp5/Vgr_OB"/>
</dbReference>
<dbReference type="Gene3D" id="3.55.50.10">
    <property type="entry name" value="Baseplate protein-like domains"/>
    <property type="match status" value="1"/>
</dbReference>
<dbReference type="Proteomes" id="UP000067626">
    <property type="component" value="Chromosome"/>
</dbReference>
<dbReference type="RefSeq" id="WP_050430474.1">
    <property type="nucleotide sequence ID" value="NZ_CP012159.1"/>
</dbReference>
<dbReference type="Gene3D" id="2.30.110.50">
    <property type="match status" value="1"/>
</dbReference>
<dbReference type="InterPro" id="IPR017847">
    <property type="entry name" value="T6SS_RhsGE_Vgr_subset"/>
</dbReference>
<dbReference type="Gene3D" id="4.10.220.110">
    <property type="match status" value="1"/>
</dbReference>
<dbReference type="PATRIC" id="fig|52.7.peg.2547"/>
<dbReference type="Gene3D" id="2.40.50.230">
    <property type="entry name" value="Gp5 N-terminal domain"/>
    <property type="match status" value="1"/>
</dbReference>
<dbReference type="InterPro" id="IPR006533">
    <property type="entry name" value="T6SS_Vgr_RhsGE"/>
</dbReference>
<comment type="subcellular location">
    <subcellularLocation>
        <location evidence="1">Secreted</location>
    </subcellularLocation>
</comment>
<keyword evidence="8" id="KW-1185">Reference proteome</keyword>
<dbReference type="Pfam" id="PF22178">
    <property type="entry name" value="Gp5_trimer_C"/>
    <property type="match status" value="1"/>
</dbReference>
<evidence type="ECO:0000313" key="8">
    <source>
        <dbReference type="Proteomes" id="UP000067626"/>
    </source>
</evidence>
<name>A0A0K1EBE8_CHOCO</name>
<dbReference type="InterPro" id="IPR028208">
    <property type="entry name" value="Effector_pro_NleD-like"/>
</dbReference>
<evidence type="ECO:0000256" key="3">
    <source>
        <dbReference type="ARBA" id="ARBA00022525"/>
    </source>
</evidence>
<dbReference type="InterPro" id="IPR037026">
    <property type="entry name" value="Vgr_OB-fold_dom_sf"/>
</dbReference>
<dbReference type="NCBIfam" id="TIGR01646">
    <property type="entry name" value="vgr_GE"/>
    <property type="match status" value="1"/>
</dbReference>
<feature type="compositionally biased region" description="Basic and acidic residues" evidence="4">
    <location>
        <begin position="869"/>
        <end position="881"/>
    </location>
</feature>
<feature type="domain" description="Gp5/Type VI secretion system Vgr C-terminal trimerisation" evidence="6">
    <location>
        <begin position="490"/>
        <end position="596"/>
    </location>
</feature>
<dbReference type="STRING" id="52.CMC5_023490"/>
<dbReference type="KEGG" id="ccro:CMC5_023490"/>
<dbReference type="GO" id="GO:0005576">
    <property type="term" value="C:extracellular region"/>
    <property type="evidence" value="ECO:0007669"/>
    <property type="project" value="UniProtKB-SubCell"/>
</dbReference>
<evidence type="ECO:0000313" key="7">
    <source>
        <dbReference type="EMBL" id="AKT38206.1"/>
    </source>
</evidence>
<feature type="domain" description="Gp5/Type VI secretion system Vgr protein OB-fold" evidence="5">
    <location>
        <begin position="407"/>
        <end position="473"/>
    </location>
</feature>
<feature type="region of interest" description="Disordered" evidence="4">
    <location>
        <begin position="769"/>
        <end position="790"/>
    </location>
</feature>
<dbReference type="AlphaFoldDB" id="A0A0K1EBE8"/>
<dbReference type="InterPro" id="IPR050708">
    <property type="entry name" value="T6SS_VgrG/RHS"/>
</dbReference>
<gene>
    <name evidence="7" type="ORF">CMC5_023490</name>
</gene>
<keyword evidence="3" id="KW-0964">Secreted</keyword>
<dbReference type="PANTHER" id="PTHR32305:SF15">
    <property type="entry name" value="PROTEIN RHSA-RELATED"/>
    <property type="match status" value="1"/>
</dbReference>
<dbReference type="NCBIfam" id="TIGR03361">
    <property type="entry name" value="VI_Rhs_Vgr"/>
    <property type="match status" value="1"/>
</dbReference>
<evidence type="ECO:0000256" key="1">
    <source>
        <dbReference type="ARBA" id="ARBA00004613"/>
    </source>
</evidence>
<dbReference type="SUPFAM" id="SSF69279">
    <property type="entry name" value="Phage tail proteins"/>
    <property type="match status" value="2"/>
</dbReference>
<dbReference type="PANTHER" id="PTHR32305">
    <property type="match status" value="1"/>
</dbReference>
<evidence type="ECO:0000259" key="6">
    <source>
        <dbReference type="Pfam" id="PF22178"/>
    </source>
</evidence>
<dbReference type="SUPFAM" id="SSF69255">
    <property type="entry name" value="gp5 N-terminal domain-like"/>
    <property type="match status" value="1"/>
</dbReference>
<dbReference type="InterPro" id="IPR054030">
    <property type="entry name" value="Gp5_Vgr_C"/>
</dbReference>
<evidence type="ECO:0000256" key="4">
    <source>
        <dbReference type="SAM" id="MobiDB-lite"/>
    </source>
</evidence>
<dbReference type="Pfam" id="PF05954">
    <property type="entry name" value="Phage_GPD"/>
    <property type="match status" value="1"/>
</dbReference>
<evidence type="ECO:0000259" key="5">
    <source>
        <dbReference type="Pfam" id="PF04717"/>
    </source>
</evidence>
<reference evidence="7 8" key="1">
    <citation type="submission" date="2015-07" db="EMBL/GenBank/DDBJ databases">
        <title>Genome analysis of myxobacterium Chondromyces crocatus Cm c5 reveals a high potential for natural compound synthesis and the genetic basis for the loss of fruiting body formation.</title>
        <authorList>
            <person name="Zaburannyi N."/>
            <person name="Bunk B."/>
            <person name="Maier J."/>
            <person name="Overmann J."/>
            <person name="Mueller R."/>
        </authorList>
    </citation>
    <scope>NUCLEOTIDE SEQUENCE [LARGE SCALE GENOMIC DNA]</scope>
    <source>
        <strain evidence="7 8">Cm c5</strain>
    </source>
</reference>